<dbReference type="RefSeq" id="WP_202091887.1">
    <property type="nucleotide sequence ID" value="NZ_CP061035.1"/>
</dbReference>
<evidence type="ECO:0000313" key="1">
    <source>
        <dbReference type="EMBL" id="QQV76507.1"/>
    </source>
</evidence>
<gene>
    <name evidence="1" type="ORF">H5J25_13740</name>
</gene>
<keyword evidence="2" id="KW-1185">Reference proteome</keyword>
<dbReference type="EMBL" id="CP061035">
    <property type="protein sequence ID" value="QQV76507.1"/>
    <property type="molecule type" value="Genomic_DNA"/>
</dbReference>
<dbReference type="Proteomes" id="UP000595894">
    <property type="component" value="Chromosome"/>
</dbReference>
<organism evidence="1 2">
    <name type="scientific">Sphingomonas aliaeris</name>
    <dbReference type="NCBI Taxonomy" id="2759526"/>
    <lineage>
        <taxon>Bacteria</taxon>
        <taxon>Pseudomonadati</taxon>
        <taxon>Pseudomonadota</taxon>
        <taxon>Alphaproteobacteria</taxon>
        <taxon>Sphingomonadales</taxon>
        <taxon>Sphingomonadaceae</taxon>
        <taxon>Sphingomonas</taxon>
    </lineage>
</organism>
<proteinExistence type="predicted"/>
<name>A0A974NTH4_9SPHN</name>
<protein>
    <submittedName>
        <fullName evidence="1">Uncharacterized protein</fullName>
    </submittedName>
</protein>
<evidence type="ECO:0000313" key="2">
    <source>
        <dbReference type="Proteomes" id="UP000595894"/>
    </source>
</evidence>
<sequence length="324" mass="35722">MTQALNFTTKAIECLEGINSPHPGVQQGFRYIAEKLREAQVFVLPDYGTLLDRSKAPVELPGEMYHPPFPVVALEYTARGDRGRWNGQYTALKSSRRIALAFDWQNDLPPIARMMAPQQATPGFVVMSIFYNDEDQMWIPVSAGIRFDYDQMNFRNDLPSFPFRDAMIASGRMNKAAVKSGAPAGTLVPILPEAIILAGQVHGVPVTMDAISADLMDEVNAYFDLCAALGCRNVQSDRHAPPDKLNRQRMKAGKPLLSDFLTLSLDGDQGGGGTFEAAGSRRSHLRRGHIRRLSADRITWVNQTMVTGQGGFKSKSYVMKGAGQ</sequence>
<reference evidence="2" key="1">
    <citation type="submission" date="2020-09" db="EMBL/GenBank/DDBJ databases">
        <title>Sphingomonas sp., a new species isolated from pork steak.</title>
        <authorList>
            <person name="Heidler von Heilborn D."/>
        </authorList>
    </citation>
    <scope>NUCLEOTIDE SEQUENCE [LARGE SCALE GENOMIC DNA]</scope>
</reference>
<dbReference type="KEGG" id="sari:H5J25_13740"/>
<accession>A0A974NTH4</accession>
<dbReference type="AlphaFoldDB" id="A0A974NTH4"/>